<dbReference type="Proteomes" id="UP000029093">
    <property type="component" value="Unassembled WGS sequence"/>
</dbReference>
<dbReference type="Gene3D" id="3.40.50.2000">
    <property type="entry name" value="Glycogen Phosphorylase B"/>
    <property type="match status" value="2"/>
</dbReference>
<dbReference type="Pfam" id="PF00201">
    <property type="entry name" value="UDPGT"/>
    <property type="match status" value="1"/>
</dbReference>
<dbReference type="GO" id="GO:0008194">
    <property type="term" value="F:UDP-glycosyltransferase activity"/>
    <property type="evidence" value="ECO:0007669"/>
    <property type="project" value="InterPro"/>
</dbReference>
<protein>
    <submittedName>
        <fullName evidence="4">Glycosyltransferase, MGT family</fullName>
        <ecNumber evidence="4">2.4.1.298</ecNumber>
    </submittedName>
</protein>
<keyword evidence="2 4" id="KW-0808">Transferase</keyword>
<dbReference type="FunFam" id="3.40.50.2000:FF:000072">
    <property type="entry name" value="Glycosyl transferase"/>
    <property type="match status" value="1"/>
</dbReference>
<dbReference type="EMBL" id="JGYQ01000015">
    <property type="protein sequence ID" value="KFI47080.1"/>
    <property type="molecule type" value="Genomic_DNA"/>
</dbReference>
<keyword evidence="3" id="KW-0472">Membrane</keyword>
<feature type="transmembrane region" description="Helical" evidence="3">
    <location>
        <begin position="431"/>
        <end position="449"/>
    </location>
</feature>
<dbReference type="NCBIfam" id="TIGR01426">
    <property type="entry name" value="MGT"/>
    <property type="match status" value="1"/>
</dbReference>
<name>A0A086ZKN0_9BIFI</name>
<evidence type="ECO:0000256" key="2">
    <source>
        <dbReference type="ARBA" id="ARBA00022679"/>
    </source>
</evidence>
<evidence type="ECO:0000313" key="5">
    <source>
        <dbReference type="Proteomes" id="UP000029093"/>
    </source>
</evidence>
<keyword evidence="5" id="KW-1185">Reference proteome</keyword>
<evidence type="ECO:0000256" key="3">
    <source>
        <dbReference type="SAM" id="Phobius"/>
    </source>
</evidence>
<accession>A0A086ZKN0</accession>
<sequence length="468" mass="52173">MKKIAFFCIPAHGHTNPMLPVASELVKRGNTVRFYSFDEFENKIKATGADFVSCNAFLGELTETEEAGLKNVSTTEMTIQDIRITLSMDAFLDEEFKTFQPDVVYADSVCFWGKLNAWKHNVPLVVSTSTFAFNQMASQYMKNSPKELADMVFGLPKISKELKMLKPYGYKVKNALSLVQSDNKTDSVVYTSERFQPYSESFSDHYVFVGPSVFSKIEPDKEKERPLVYISMGTVINDRPDFYAKCIDALKDEKVDVIISCGNALDISVLGELPENIKVYPYVDQLDVLSRVDAFITHCGMNSVSESLYMATPMILYPQTSEQQAVARRAKEIGAGVMLTNDSVHGIRSAVLEILNNNTYAAGAKECSEDFRSCSGTVGAAAFIENAPHESEGVDILEELNKSNGKIQILYWLAATALVVLFGLLTSWKYVWIIGIAAGVLSTPIIKAIQKKKYNSFVEKYGKKRKND</sequence>
<dbReference type="OrthoDB" id="6620093at2"/>
<dbReference type="RefSeq" id="WP_026503109.1">
    <property type="nucleotide sequence ID" value="NZ_JGYQ01000015.1"/>
</dbReference>
<dbReference type="GeneID" id="303204163"/>
<dbReference type="EC" id="2.4.1.298" evidence="4"/>
<keyword evidence="3" id="KW-1133">Transmembrane helix</keyword>
<dbReference type="SUPFAM" id="SSF53756">
    <property type="entry name" value="UDP-Glycosyltransferase/glycogen phosphorylase"/>
    <property type="match status" value="1"/>
</dbReference>
<organism evidence="4 5">
    <name type="scientific">Bifidobacterium boum</name>
    <dbReference type="NCBI Taxonomy" id="78343"/>
    <lineage>
        <taxon>Bacteria</taxon>
        <taxon>Bacillati</taxon>
        <taxon>Actinomycetota</taxon>
        <taxon>Actinomycetes</taxon>
        <taxon>Bifidobacteriales</taxon>
        <taxon>Bifidobacteriaceae</taxon>
        <taxon>Bifidobacterium</taxon>
    </lineage>
</organism>
<evidence type="ECO:0000313" key="4">
    <source>
        <dbReference type="EMBL" id="KFI47080.1"/>
    </source>
</evidence>
<dbReference type="InterPro" id="IPR006326">
    <property type="entry name" value="UDPGT_MGT-like"/>
</dbReference>
<dbReference type="GO" id="GO:0102816">
    <property type="term" value="F:UDP-D-glucose:delphinidin 3-O-glucosyl-5-O-caffeoylglucoside -O-beta-D-glucosyltransferase activity"/>
    <property type="evidence" value="ECO:0007669"/>
    <property type="project" value="UniProtKB-EC"/>
</dbReference>
<dbReference type="InterPro" id="IPR002213">
    <property type="entry name" value="UDP_glucos_trans"/>
</dbReference>
<reference evidence="4 5" key="1">
    <citation type="submission" date="2014-03" db="EMBL/GenBank/DDBJ databases">
        <title>Genomics of Bifidobacteria.</title>
        <authorList>
            <person name="Ventura M."/>
            <person name="Milani C."/>
            <person name="Lugli G.A."/>
        </authorList>
    </citation>
    <scope>NUCLEOTIDE SEQUENCE [LARGE SCALE GENOMIC DNA]</scope>
    <source>
        <strain evidence="4 5">LMG 10736</strain>
    </source>
</reference>
<comment type="similarity">
    <text evidence="1">Belongs to the UDP-glycosyltransferase family.</text>
</comment>
<gene>
    <name evidence="4" type="ORF">BBOU_1051</name>
</gene>
<proteinExistence type="inferred from homology"/>
<dbReference type="AlphaFoldDB" id="A0A086ZKN0"/>
<dbReference type="PANTHER" id="PTHR21015">
    <property type="entry name" value="UDP-N-ACETYLGLUCOSAMINE--N-ACETYLMURAMYL-(PENTAPEPTIDE) PYROPHOSPHORYL-UNDECAPRENOL N-ACETYLGLUCOSAMINE TRANSFERASE 1"/>
    <property type="match status" value="1"/>
</dbReference>
<feature type="transmembrane region" description="Helical" evidence="3">
    <location>
        <begin position="409"/>
        <end position="425"/>
    </location>
</feature>
<keyword evidence="3" id="KW-0812">Transmembrane</keyword>
<dbReference type="PANTHER" id="PTHR21015:SF22">
    <property type="entry name" value="GLYCOSYLTRANSFERASE"/>
    <property type="match status" value="1"/>
</dbReference>
<evidence type="ECO:0000256" key="1">
    <source>
        <dbReference type="ARBA" id="ARBA00009995"/>
    </source>
</evidence>
<keyword evidence="4" id="KW-0328">Glycosyltransferase</keyword>
<comment type="caution">
    <text evidence="4">The sequence shown here is derived from an EMBL/GenBank/DDBJ whole genome shotgun (WGS) entry which is preliminary data.</text>
</comment>
<dbReference type="CDD" id="cd03784">
    <property type="entry name" value="GT1_Gtf-like"/>
    <property type="match status" value="1"/>
</dbReference>